<accession>A0AC61L373</accession>
<name>A0AC61L373_9EURY</name>
<evidence type="ECO:0000313" key="1">
    <source>
        <dbReference type="EMBL" id="PXF60910.1"/>
    </source>
</evidence>
<evidence type="ECO:0000313" key="2">
    <source>
        <dbReference type="Proteomes" id="UP000248329"/>
    </source>
</evidence>
<proteinExistence type="predicted"/>
<gene>
    <name evidence="1" type="ORF">C4B59_07020</name>
</gene>
<reference evidence="1" key="1">
    <citation type="submission" date="2018-01" db="EMBL/GenBank/DDBJ databases">
        <authorList>
            <person name="Krukenberg V."/>
        </authorList>
    </citation>
    <scope>NUCLEOTIDE SEQUENCE</scope>
    <source>
        <strain evidence="1">E20ANME2</strain>
    </source>
</reference>
<dbReference type="EMBL" id="PQXF01000010">
    <property type="protein sequence ID" value="PXF60910.1"/>
    <property type="molecule type" value="Genomic_DNA"/>
</dbReference>
<protein>
    <submittedName>
        <fullName evidence="1">Uncharacterized protein</fullName>
    </submittedName>
</protein>
<sequence>MRAAIELALPKDVKLIISSSEHTEKDDSRGIFCSCIEELNREIREYGREIAKVSDSECSMEKLVQSVNSLCDNYRKEDRD</sequence>
<organism evidence="1 2">
    <name type="scientific">Candidatus Methanogaster sp</name>
    <dbReference type="NCBI Taxonomy" id="3386292"/>
    <lineage>
        <taxon>Archaea</taxon>
        <taxon>Methanobacteriati</taxon>
        <taxon>Methanobacteriota</taxon>
        <taxon>Stenosarchaea group</taxon>
        <taxon>Methanomicrobia</taxon>
        <taxon>Methanosarcinales</taxon>
        <taxon>ANME-2 cluster</taxon>
        <taxon>Candidatus Methanogasteraceae</taxon>
        <taxon>Candidatus Methanogaster</taxon>
    </lineage>
</organism>
<dbReference type="Proteomes" id="UP000248329">
    <property type="component" value="Unassembled WGS sequence"/>
</dbReference>
<comment type="caution">
    <text evidence="1">The sequence shown here is derived from an EMBL/GenBank/DDBJ whole genome shotgun (WGS) entry which is preliminary data.</text>
</comment>